<feature type="domain" description="HTH marR-type" evidence="4">
    <location>
        <begin position="13"/>
        <end position="148"/>
    </location>
</feature>
<sequence length="157" mass="17101">MERDAPSRADWSRDDTVSRISRTRAAANAFLQARLARLGLGGLATSHGEILTALLARGEMQMGQLAGCIGRDPSTATALVKKLAALGYLQTRPAPHSRRAVLVSLTPQGRALEEAFSSISQQLQESYRAGIDEGELAVFRRVLSQIEENLRRATEEE</sequence>
<evidence type="ECO:0000256" key="3">
    <source>
        <dbReference type="ARBA" id="ARBA00023163"/>
    </source>
</evidence>
<dbReference type="PANTHER" id="PTHR42756">
    <property type="entry name" value="TRANSCRIPTIONAL REGULATOR, MARR"/>
    <property type="match status" value="1"/>
</dbReference>
<keyword evidence="3" id="KW-0804">Transcription</keyword>
<organism evidence="6 7">
    <name type="scientific">Bittarella massiliensis</name>
    <name type="common">ex Durand et al. 2017</name>
    <dbReference type="NCBI Taxonomy" id="1720313"/>
    <lineage>
        <taxon>Bacteria</taxon>
        <taxon>Bacillati</taxon>
        <taxon>Bacillota</taxon>
        <taxon>Clostridia</taxon>
        <taxon>Eubacteriales</taxon>
        <taxon>Oscillospiraceae</taxon>
        <taxon>Bittarella (ex Durand et al. 2017)</taxon>
    </lineage>
</organism>
<proteinExistence type="predicted"/>
<reference evidence="6" key="1">
    <citation type="submission" date="2016-11" db="EMBL/GenBank/DDBJ databases">
        <authorList>
            <person name="Varghese N."/>
            <person name="Submissions S."/>
        </authorList>
    </citation>
    <scope>NUCLEOTIDE SEQUENCE</scope>
    <source>
        <strain evidence="6">DSM 4029</strain>
    </source>
</reference>
<evidence type="ECO:0000313" key="6">
    <source>
        <dbReference type="EMBL" id="SHG49645.1"/>
    </source>
</evidence>
<dbReference type="RefSeq" id="WP_021661327.1">
    <property type="nucleotide sequence ID" value="NZ_FQVY01000004.1"/>
</dbReference>
<dbReference type="EMBL" id="WWVX01000005">
    <property type="protein sequence ID" value="MZL69795.1"/>
    <property type="molecule type" value="Genomic_DNA"/>
</dbReference>
<evidence type="ECO:0000256" key="1">
    <source>
        <dbReference type="ARBA" id="ARBA00023015"/>
    </source>
</evidence>
<keyword evidence="8" id="KW-1185">Reference proteome</keyword>
<keyword evidence="2" id="KW-0238">DNA-binding</keyword>
<dbReference type="Pfam" id="PF12802">
    <property type="entry name" value="MarR_2"/>
    <property type="match status" value="1"/>
</dbReference>
<dbReference type="GO" id="GO:0003700">
    <property type="term" value="F:DNA-binding transcription factor activity"/>
    <property type="evidence" value="ECO:0007669"/>
    <property type="project" value="InterPro"/>
</dbReference>
<evidence type="ECO:0000313" key="7">
    <source>
        <dbReference type="Proteomes" id="UP000184089"/>
    </source>
</evidence>
<dbReference type="InterPro" id="IPR036388">
    <property type="entry name" value="WH-like_DNA-bd_sf"/>
</dbReference>
<dbReference type="Gene3D" id="1.10.10.10">
    <property type="entry name" value="Winged helix-like DNA-binding domain superfamily/Winged helix DNA-binding domain"/>
    <property type="match status" value="1"/>
</dbReference>
<accession>A0AAQ1MFB6</accession>
<dbReference type="SMART" id="SM00347">
    <property type="entry name" value="HTH_MARR"/>
    <property type="match status" value="1"/>
</dbReference>
<comment type="caution">
    <text evidence="6">The sequence shown here is derived from an EMBL/GenBank/DDBJ whole genome shotgun (WGS) entry which is preliminary data.</text>
</comment>
<dbReference type="EMBL" id="FQVY01000004">
    <property type="protein sequence ID" value="SHG49645.1"/>
    <property type="molecule type" value="Genomic_DNA"/>
</dbReference>
<reference evidence="5 8" key="3">
    <citation type="journal article" date="2019" name="Nat. Med.">
        <title>A library of human gut bacterial isolates paired with longitudinal multiomics data enables mechanistic microbiome research.</title>
        <authorList>
            <person name="Poyet M."/>
            <person name="Groussin M."/>
            <person name="Gibbons S.M."/>
            <person name="Avila-Pacheco J."/>
            <person name="Jiang X."/>
            <person name="Kearney S.M."/>
            <person name="Perrotta A.R."/>
            <person name="Berdy B."/>
            <person name="Zhao S."/>
            <person name="Lieberman T.D."/>
            <person name="Swanson P.K."/>
            <person name="Smith M."/>
            <person name="Roesemann S."/>
            <person name="Alexander J.E."/>
            <person name="Rich S.A."/>
            <person name="Livny J."/>
            <person name="Vlamakis H."/>
            <person name="Clish C."/>
            <person name="Bullock K."/>
            <person name="Deik A."/>
            <person name="Scott J."/>
            <person name="Pierce K.A."/>
            <person name="Xavier R.J."/>
            <person name="Alm E.J."/>
        </authorList>
    </citation>
    <scope>NUCLEOTIDE SEQUENCE [LARGE SCALE GENOMIC DNA]</scope>
    <source>
        <strain evidence="5 8">BIOML-A2</strain>
    </source>
</reference>
<dbReference type="Proteomes" id="UP000184089">
    <property type="component" value="Unassembled WGS sequence"/>
</dbReference>
<dbReference type="AlphaFoldDB" id="A0AAQ1MFB6"/>
<name>A0AAQ1MFB6_9FIRM</name>
<evidence type="ECO:0000259" key="4">
    <source>
        <dbReference type="PROSITE" id="PS50995"/>
    </source>
</evidence>
<evidence type="ECO:0000313" key="8">
    <source>
        <dbReference type="Proteomes" id="UP000474718"/>
    </source>
</evidence>
<protein>
    <submittedName>
        <fullName evidence="5">MarR family transcriptional regulator</fullName>
    </submittedName>
    <submittedName>
        <fullName evidence="6">Transcriptional regulator, MarR family</fullName>
    </submittedName>
</protein>
<dbReference type="PANTHER" id="PTHR42756:SF1">
    <property type="entry name" value="TRANSCRIPTIONAL REPRESSOR OF EMRAB OPERON"/>
    <property type="match status" value="1"/>
</dbReference>
<dbReference type="SUPFAM" id="SSF46785">
    <property type="entry name" value="Winged helix' DNA-binding domain"/>
    <property type="match status" value="1"/>
</dbReference>
<evidence type="ECO:0000313" key="5">
    <source>
        <dbReference type="EMBL" id="MZL69795.1"/>
    </source>
</evidence>
<dbReference type="GO" id="GO:0003677">
    <property type="term" value="F:DNA binding"/>
    <property type="evidence" value="ECO:0007669"/>
    <property type="project" value="UniProtKB-KW"/>
</dbReference>
<dbReference type="Proteomes" id="UP000474718">
    <property type="component" value="Unassembled WGS sequence"/>
</dbReference>
<dbReference type="PROSITE" id="PS50995">
    <property type="entry name" value="HTH_MARR_2"/>
    <property type="match status" value="1"/>
</dbReference>
<dbReference type="InterPro" id="IPR000835">
    <property type="entry name" value="HTH_MarR-typ"/>
</dbReference>
<keyword evidence="1" id="KW-0805">Transcription regulation</keyword>
<dbReference type="InterPro" id="IPR036390">
    <property type="entry name" value="WH_DNA-bd_sf"/>
</dbReference>
<gene>
    <name evidence="5" type="ORF">GT747_08515</name>
    <name evidence="6" type="ORF">SAMN05444424_2566</name>
</gene>
<reference evidence="7" key="2">
    <citation type="submission" date="2016-11" db="EMBL/GenBank/DDBJ databases">
        <authorList>
            <person name="Jaros S."/>
            <person name="Januszkiewicz K."/>
            <person name="Wedrychowicz H."/>
        </authorList>
    </citation>
    <scope>NUCLEOTIDE SEQUENCE [LARGE SCALE GENOMIC DNA]</scope>
    <source>
        <strain evidence="7">DSM 4029</strain>
    </source>
</reference>
<evidence type="ECO:0000256" key="2">
    <source>
        <dbReference type="ARBA" id="ARBA00023125"/>
    </source>
</evidence>